<dbReference type="Proteomes" id="UP000591131">
    <property type="component" value="Unassembled WGS sequence"/>
</dbReference>
<proteinExistence type="predicted"/>
<organism evidence="2 3">
    <name type="scientific">Perkinsus chesapeaki</name>
    <name type="common">Clam parasite</name>
    <name type="synonym">Perkinsus andrewsi</name>
    <dbReference type="NCBI Taxonomy" id="330153"/>
    <lineage>
        <taxon>Eukaryota</taxon>
        <taxon>Sar</taxon>
        <taxon>Alveolata</taxon>
        <taxon>Perkinsozoa</taxon>
        <taxon>Perkinsea</taxon>
        <taxon>Perkinsida</taxon>
        <taxon>Perkinsidae</taxon>
        <taxon>Perkinsus</taxon>
    </lineage>
</organism>
<dbReference type="InterPro" id="IPR036397">
    <property type="entry name" value="RNaseH_sf"/>
</dbReference>
<dbReference type="InterPro" id="IPR001584">
    <property type="entry name" value="Integrase_cat-core"/>
</dbReference>
<reference evidence="2 3" key="1">
    <citation type="submission" date="2020-04" db="EMBL/GenBank/DDBJ databases">
        <title>Perkinsus chesapeaki whole genome sequence.</title>
        <authorList>
            <person name="Bogema D.R."/>
        </authorList>
    </citation>
    <scope>NUCLEOTIDE SEQUENCE [LARGE SCALE GENOMIC DNA]</scope>
    <source>
        <strain evidence="2">ATCC PRA-425</strain>
    </source>
</reference>
<dbReference type="GO" id="GO:0003676">
    <property type="term" value="F:nucleic acid binding"/>
    <property type="evidence" value="ECO:0007669"/>
    <property type="project" value="InterPro"/>
</dbReference>
<dbReference type="PROSITE" id="PS50994">
    <property type="entry name" value="INTEGRASE"/>
    <property type="match status" value="1"/>
</dbReference>
<feature type="domain" description="Integrase catalytic" evidence="1">
    <location>
        <begin position="1"/>
        <end position="61"/>
    </location>
</feature>
<protein>
    <recommendedName>
        <fullName evidence="1">Integrase catalytic domain-containing protein</fullName>
    </recommendedName>
</protein>
<evidence type="ECO:0000313" key="3">
    <source>
        <dbReference type="Proteomes" id="UP000591131"/>
    </source>
</evidence>
<gene>
    <name evidence="2" type="ORF">FOL47_005601</name>
</gene>
<dbReference type="InterPro" id="IPR012337">
    <property type="entry name" value="RNaseH-like_sf"/>
</dbReference>
<comment type="caution">
    <text evidence="2">The sequence shown here is derived from an EMBL/GenBank/DDBJ whole genome shotgun (WGS) entry which is preliminary data.</text>
</comment>
<feature type="non-terminal residue" evidence="2">
    <location>
        <position position="1"/>
    </location>
</feature>
<dbReference type="EMBL" id="JAAPAO010003092">
    <property type="protein sequence ID" value="KAF4646809.1"/>
    <property type="molecule type" value="Genomic_DNA"/>
</dbReference>
<evidence type="ECO:0000313" key="2">
    <source>
        <dbReference type="EMBL" id="KAF4646809.1"/>
    </source>
</evidence>
<dbReference type="AlphaFoldDB" id="A0A7J6KJD9"/>
<evidence type="ECO:0000259" key="1">
    <source>
        <dbReference type="PROSITE" id="PS50994"/>
    </source>
</evidence>
<dbReference type="SUPFAM" id="SSF53098">
    <property type="entry name" value="Ribonuclease H-like"/>
    <property type="match status" value="1"/>
</dbReference>
<name>A0A7J6KJD9_PERCH</name>
<dbReference type="GO" id="GO:0015074">
    <property type="term" value="P:DNA integration"/>
    <property type="evidence" value="ECO:0007669"/>
    <property type="project" value="InterPro"/>
</dbReference>
<feature type="non-terminal residue" evidence="2">
    <location>
        <position position="155"/>
    </location>
</feature>
<dbReference type="Gene3D" id="3.30.420.10">
    <property type="entry name" value="Ribonuclease H-like superfamily/Ribonuclease H"/>
    <property type="match status" value="1"/>
</dbReference>
<accession>A0A7J6KJD9</accession>
<dbReference type="OrthoDB" id="6432497at2759"/>
<keyword evidence="3" id="KW-1185">Reference proteome</keyword>
<sequence length="155" mass="17901">PFSNGLVERRMREVKQVFKLYGVRRSKKWIEQLPTVMRRLNNVVLPEPLNTTPFELMFARSFISQPGQEPVVDASGPSNEVCQKQQDDAMITREWVSKMRELREREPSRLRQASVVPGMKVMVHMAKQWSGPFVVKAVLSDRASVIICDKFAVER</sequence>